<sequence>ARNTAVLYNKAHNANLKKKHYTAVAPWCYLTGTTVALRFWHDTTMLQEWHRSASVLPKVLLLSSS</sequence>
<protein>
    <submittedName>
        <fullName evidence="1">Uncharacterized protein</fullName>
    </submittedName>
</protein>
<evidence type="ECO:0000313" key="1">
    <source>
        <dbReference type="EMBL" id="PON37608.1"/>
    </source>
</evidence>
<keyword evidence="2" id="KW-1185">Reference proteome</keyword>
<name>A0A2P5AM16_PARAD</name>
<reference evidence="2" key="1">
    <citation type="submission" date="2016-06" db="EMBL/GenBank/DDBJ databases">
        <title>Parallel loss of symbiosis genes in relatives of nitrogen-fixing non-legume Parasponia.</title>
        <authorList>
            <person name="Van Velzen R."/>
            <person name="Holmer R."/>
            <person name="Bu F."/>
            <person name="Rutten L."/>
            <person name="Van Zeijl A."/>
            <person name="Liu W."/>
            <person name="Santuari L."/>
            <person name="Cao Q."/>
            <person name="Sharma T."/>
            <person name="Shen D."/>
            <person name="Roswanjaya Y."/>
            <person name="Wardhani T."/>
            <person name="Kalhor M.S."/>
            <person name="Jansen J."/>
            <person name="Van den Hoogen J."/>
            <person name="Gungor B."/>
            <person name="Hartog M."/>
            <person name="Hontelez J."/>
            <person name="Verver J."/>
            <person name="Yang W.-C."/>
            <person name="Schijlen E."/>
            <person name="Repin R."/>
            <person name="Schilthuizen M."/>
            <person name="Schranz E."/>
            <person name="Heidstra R."/>
            <person name="Miyata K."/>
            <person name="Fedorova E."/>
            <person name="Kohlen W."/>
            <person name="Bisseling T."/>
            <person name="Smit S."/>
            <person name="Geurts R."/>
        </authorList>
    </citation>
    <scope>NUCLEOTIDE SEQUENCE [LARGE SCALE GENOMIC DNA]</scope>
    <source>
        <strain evidence="2">cv. WU1-14</strain>
    </source>
</reference>
<accession>A0A2P5AM16</accession>
<dbReference type="Proteomes" id="UP000237105">
    <property type="component" value="Unassembled WGS sequence"/>
</dbReference>
<gene>
    <name evidence="1" type="ORF">PanWU01x14_318890</name>
</gene>
<proteinExistence type="predicted"/>
<dbReference type="AlphaFoldDB" id="A0A2P5AM16"/>
<comment type="caution">
    <text evidence="1">The sequence shown here is derived from an EMBL/GenBank/DDBJ whole genome shotgun (WGS) entry which is preliminary data.</text>
</comment>
<organism evidence="1 2">
    <name type="scientific">Parasponia andersonii</name>
    <name type="common">Sponia andersonii</name>
    <dbReference type="NCBI Taxonomy" id="3476"/>
    <lineage>
        <taxon>Eukaryota</taxon>
        <taxon>Viridiplantae</taxon>
        <taxon>Streptophyta</taxon>
        <taxon>Embryophyta</taxon>
        <taxon>Tracheophyta</taxon>
        <taxon>Spermatophyta</taxon>
        <taxon>Magnoliopsida</taxon>
        <taxon>eudicotyledons</taxon>
        <taxon>Gunneridae</taxon>
        <taxon>Pentapetalae</taxon>
        <taxon>rosids</taxon>
        <taxon>fabids</taxon>
        <taxon>Rosales</taxon>
        <taxon>Cannabaceae</taxon>
        <taxon>Parasponia</taxon>
    </lineage>
</organism>
<dbReference type="EMBL" id="JXTB01000523">
    <property type="protein sequence ID" value="PON37608.1"/>
    <property type="molecule type" value="Genomic_DNA"/>
</dbReference>
<feature type="non-terminal residue" evidence="1">
    <location>
        <position position="1"/>
    </location>
</feature>
<evidence type="ECO:0000313" key="2">
    <source>
        <dbReference type="Proteomes" id="UP000237105"/>
    </source>
</evidence>